<dbReference type="InterPro" id="IPR011335">
    <property type="entry name" value="Restrct_endonuc-II-like"/>
</dbReference>
<dbReference type="PANTHER" id="PTHR34039">
    <property type="entry name" value="UPF0102 PROTEIN YRAN"/>
    <property type="match status" value="1"/>
</dbReference>
<gene>
    <name evidence="3" type="ORF">A2V97_00105</name>
</gene>
<evidence type="ECO:0000313" key="3">
    <source>
        <dbReference type="EMBL" id="OGM15132.1"/>
    </source>
</evidence>
<dbReference type="AlphaFoldDB" id="A0A1F7XJA4"/>
<dbReference type="Pfam" id="PF02021">
    <property type="entry name" value="UPF0102"/>
    <property type="match status" value="1"/>
</dbReference>
<accession>A0A1F7XJA4</accession>
<sequence>MSARAKFPTRYFGDKGEKFAKKFLYERGYKILTTKFRCRFGEIDIVALKDGVLVFIEVKTRWSEKFGKPEEAVTPWKLQRIKRTAEYFSLLNSNLPKKLLIEVVAIEVREERVTKAKIITVD</sequence>
<dbReference type="CDD" id="cd20736">
    <property type="entry name" value="PoNe_Nuclease"/>
    <property type="match status" value="1"/>
</dbReference>
<evidence type="ECO:0000313" key="4">
    <source>
        <dbReference type="Proteomes" id="UP000177382"/>
    </source>
</evidence>
<comment type="caution">
    <text evidence="3">The sequence shown here is derived from an EMBL/GenBank/DDBJ whole genome shotgun (WGS) entry which is preliminary data.</text>
</comment>
<dbReference type="Proteomes" id="UP000177382">
    <property type="component" value="Unassembled WGS sequence"/>
</dbReference>
<dbReference type="InterPro" id="IPR011856">
    <property type="entry name" value="tRNA_endonuc-like_dom_sf"/>
</dbReference>
<dbReference type="InterPro" id="IPR003509">
    <property type="entry name" value="UPF0102_YraN-like"/>
</dbReference>
<dbReference type="SUPFAM" id="SSF52980">
    <property type="entry name" value="Restriction endonuclease-like"/>
    <property type="match status" value="1"/>
</dbReference>
<dbReference type="PANTHER" id="PTHR34039:SF1">
    <property type="entry name" value="UPF0102 PROTEIN YRAN"/>
    <property type="match status" value="1"/>
</dbReference>
<evidence type="ECO:0000256" key="1">
    <source>
        <dbReference type="ARBA" id="ARBA00006738"/>
    </source>
</evidence>
<organism evidence="3 4">
    <name type="scientific">Candidatus Woesebacteria bacterium RBG_16_42_24</name>
    <dbReference type="NCBI Taxonomy" id="1802485"/>
    <lineage>
        <taxon>Bacteria</taxon>
        <taxon>Candidatus Woeseibacteriota</taxon>
    </lineage>
</organism>
<dbReference type="STRING" id="1802485.A2V97_00105"/>
<dbReference type="EMBL" id="MGFX01000007">
    <property type="protein sequence ID" value="OGM15132.1"/>
    <property type="molecule type" value="Genomic_DNA"/>
</dbReference>
<protein>
    <recommendedName>
        <fullName evidence="2">UPF0102 protein A2V97_00105</fullName>
    </recommendedName>
</protein>
<evidence type="ECO:0000256" key="2">
    <source>
        <dbReference type="HAMAP-Rule" id="MF_00048"/>
    </source>
</evidence>
<dbReference type="Gene3D" id="3.40.1350.10">
    <property type="match status" value="1"/>
</dbReference>
<reference evidence="3 4" key="1">
    <citation type="journal article" date="2016" name="Nat. Commun.">
        <title>Thousands of microbial genomes shed light on interconnected biogeochemical processes in an aquifer system.</title>
        <authorList>
            <person name="Anantharaman K."/>
            <person name="Brown C.T."/>
            <person name="Hug L.A."/>
            <person name="Sharon I."/>
            <person name="Castelle C.J."/>
            <person name="Probst A.J."/>
            <person name="Thomas B.C."/>
            <person name="Singh A."/>
            <person name="Wilkins M.J."/>
            <person name="Karaoz U."/>
            <person name="Brodie E.L."/>
            <person name="Williams K.H."/>
            <person name="Hubbard S.S."/>
            <person name="Banfield J.F."/>
        </authorList>
    </citation>
    <scope>NUCLEOTIDE SEQUENCE [LARGE SCALE GENOMIC DNA]</scope>
</reference>
<proteinExistence type="inferred from homology"/>
<name>A0A1F7XJA4_9BACT</name>
<dbReference type="GO" id="GO:0003676">
    <property type="term" value="F:nucleic acid binding"/>
    <property type="evidence" value="ECO:0007669"/>
    <property type="project" value="InterPro"/>
</dbReference>
<comment type="similarity">
    <text evidence="1 2">Belongs to the UPF0102 family.</text>
</comment>
<dbReference type="HAMAP" id="MF_00048">
    <property type="entry name" value="UPF0102"/>
    <property type="match status" value="1"/>
</dbReference>